<dbReference type="EC" id="1.13.12.3" evidence="4"/>
<dbReference type="InterPro" id="IPR050281">
    <property type="entry name" value="Flavin_monoamine_oxidase"/>
</dbReference>
<dbReference type="Gene3D" id="3.50.50.60">
    <property type="entry name" value="FAD/NAD(P)-binding domain"/>
    <property type="match status" value="1"/>
</dbReference>
<dbReference type="Proteomes" id="UP000616499">
    <property type="component" value="Unassembled WGS sequence"/>
</dbReference>
<dbReference type="PANTHER" id="PTHR10742">
    <property type="entry name" value="FLAVIN MONOAMINE OXIDASE"/>
    <property type="match status" value="1"/>
</dbReference>
<evidence type="ECO:0000256" key="3">
    <source>
        <dbReference type="ARBA" id="ARBA00005833"/>
    </source>
</evidence>
<dbReference type="InterPro" id="IPR002937">
    <property type="entry name" value="Amino_oxidase"/>
</dbReference>
<evidence type="ECO:0000256" key="8">
    <source>
        <dbReference type="ARBA" id="ARBA00047321"/>
    </source>
</evidence>
<feature type="compositionally biased region" description="Basic and acidic residues" evidence="9">
    <location>
        <begin position="29"/>
        <end position="52"/>
    </location>
</feature>
<organism evidence="12 13">
    <name type="scientific">Pseudomonas asuensis</name>
    <dbReference type="NCBI Taxonomy" id="1825787"/>
    <lineage>
        <taxon>Bacteria</taxon>
        <taxon>Pseudomonadati</taxon>
        <taxon>Pseudomonadota</taxon>
        <taxon>Gammaproteobacteria</taxon>
        <taxon>Pseudomonadales</taxon>
        <taxon>Pseudomonadaceae</taxon>
        <taxon>Pseudomonas</taxon>
    </lineage>
</organism>
<feature type="signal peptide" evidence="10">
    <location>
        <begin position="1"/>
        <end position="23"/>
    </location>
</feature>
<protein>
    <recommendedName>
        <fullName evidence="5">Tryptophan 2-monooxygenase</fullName>
        <ecNumber evidence="4">1.13.12.3</ecNumber>
    </recommendedName>
</protein>
<name>A0ABQ2GUK0_9PSED</name>
<feature type="region of interest" description="Disordered" evidence="9">
    <location>
        <begin position="29"/>
        <end position="56"/>
    </location>
</feature>
<sequence>MSVYIARLGALAVYGLFSVSALASGKVEKHAQGHTEKHVERHAEKPATKEAEQPAAKGNGRSAIVIGAGMAGLASAYELQKAGWQVTLLEAKPSVGGRSALATSEWIGNAKAQPALNNYLDTFKIKTVDAPSYVRTPGYLIEGQYYSPDDLAQKMPDVSAALKRVDKALEGLAASISDPLKPTAGKGLFALDQTNVSNWLDKQNLPPLARKLINQRIRSRYDEPSRLSLLYLAQQTRAYRDVSDADLRAARLPGGSTVLAQAFVKQIKTLRPNSKVSAINQEKDGVTVKVGPTGYHADYVVMAVPLRALSSIQMTPELTEAQRAALKGTNYGWRDQILLKFKTPVWDSKSRLSGEIYSDQGLGMLWIEPAIKGGANVLINLSGDNARVMQAFGDRQLADQVLIRLNAFYPKARGAFSGYEVRRYSTDPGVGGSYLAYGPGQVSRYWRVWEQPQGRVVFAGEHTDALHPGTLEGALVSGQRAARQVEDLAAGKSAAPEAKQAETKPASSMPEVTPKATDEKKGFFSRMFSWIH</sequence>
<keyword evidence="6" id="KW-0560">Oxidoreductase</keyword>
<evidence type="ECO:0000256" key="10">
    <source>
        <dbReference type="SAM" id="SignalP"/>
    </source>
</evidence>
<evidence type="ECO:0000256" key="1">
    <source>
        <dbReference type="ARBA" id="ARBA00001974"/>
    </source>
</evidence>
<feature type="region of interest" description="Disordered" evidence="9">
    <location>
        <begin position="486"/>
        <end position="516"/>
    </location>
</feature>
<gene>
    <name evidence="12" type="ORF">GCM10009425_24630</name>
</gene>
<keyword evidence="7" id="KW-0073">Auxin biosynthesis</keyword>
<evidence type="ECO:0000313" key="12">
    <source>
        <dbReference type="EMBL" id="GGM12766.1"/>
    </source>
</evidence>
<evidence type="ECO:0000259" key="11">
    <source>
        <dbReference type="Pfam" id="PF01593"/>
    </source>
</evidence>
<dbReference type="PANTHER" id="PTHR10742:SF410">
    <property type="entry name" value="LYSINE-SPECIFIC HISTONE DEMETHYLASE 2"/>
    <property type="match status" value="1"/>
</dbReference>
<evidence type="ECO:0000256" key="9">
    <source>
        <dbReference type="SAM" id="MobiDB-lite"/>
    </source>
</evidence>
<dbReference type="SUPFAM" id="SSF54373">
    <property type="entry name" value="FAD-linked reductases, C-terminal domain"/>
    <property type="match status" value="1"/>
</dbReference>
<accession>A0ABQ2GUK0</accession>
<dbReference type="RefSeq" id="WP_229685324.1">
    <property type="nucleotide sequence ID" value="NZ_BMNW01000005.1"/>
</dbReference>
<comment type="catalytic activity">
    <reaction evidence="8">
        <text>L-tryptophan + O2 = indole-3-acetamide + CO2 + H2O</text>
        <dbReference type="Rhea" id="RHEA:16165"/>
        <dbReference type="ChEBI" id="CHEBI:15377"/>
        <dbReference type="ChEBI" id="CHEBI:15379"/>
        <dbReference type="ChEBI" id="CHEBI:16031"/>
        <dbReference type="ChEBI" id="CHEBI:16526"/>
        <dbReference type="ChEBI" id="CHEBI:57912"/>
        <dbReference type="EC" id="1.13.12.3"/>
    </reaction>
</comment>
<evidence type="ECO:0000256" key="2">
    <source>
        <dbReference type="ARBA" id="ARBA00004814"/>
    </source>
</evidence>
<comment type="similarity">
    <text evidence="3">Belongs to the tryptophan 2-monooxygenase family.</text>
</comment>
<comment type="cofactor">
    <cofactor evidence="1">
        <name>FAD</name>
        <dbReference type="ChEBI" id="CHEBI:57692"/>
    </cofactor>
</comment>
<feature type="chain" id="PRO_5046572279" description="Tryptophan 2-monooxygenase" evidence="10">
    <location>
        <begin position="24"/>
        <end position="532"/>
    </location>
</feature>
<feature type="domain" description="Amine oxidase" evidence="11">
    <location>
        <begin position="70"/>
        <end position="485"/>
    </location>
</feature>
<evidence type="ECO:0000256" key="5">
    <source>
        <dbReference type="ARBA" id="ARBA00017871"/>
    </source>
</evidence>
<keyword evidence="13" id="KW-1185">Reference proteome</keyword>
<evidence type="ECO:0000256" key="7">
    <source>
        <dbReference type="ARBA" id="ARBA00023070"/>
    </source>
</evidence>
<dbReference type="InterPro" id="IPR001613">
    <property type="entry name" value="Flavin_amine_oxidase"/>
</dbReference>
<dbReference type="SUPFAM" id="SSF51905">
    <property type="entry name" value="FAD/NAD(P)-binding domain"/>
    <property type="match status" value="1"/>
</dbReference>
<proteinExistence type="inferred from homology"/>
<dbReference type="InterPro" id="IPR036188">
    <property type="entry name" value="FAD/NAD-bd_sf"/>
</dbReference>
<evidence type="ECO:0000256" key="4">
    <source>
        <dbReference type="ARBA" id="ARBA00012535"/>
    </source>
</evidence>
<evidence type="ECO:0000256" key="6">
    <source>
        <dbReference type="ARBA" id="ARBA00023002"/>
    </source>
</evidence>
<dbReference type="Pfam" id="PF01593">
    <property type="entry name" value="Amino_oxidase"/>
    <property type="match status" value="1"/>
</dbReference>
<reference evidence="13" key="1">
    <citation type="journal article" date="2019" name="Int. J. Syst. Evol. Microbiol.">
        <title>The Global Catalogue of Microorganisms (GCM) 10K type strain sequencing project: providing services to taxonomists for standard genome sequencing and annotation.</title>
        <authorList>
            <consortium name="The Broad Institute Genomics Platform"/>
            <consortium name="The Broad Institute Genome Sequencing Center for Infectious Disease"/>
            <person name="Wu L."/>
            <person name="Ma J."/>
        </authorList>
    </citation>
    <scope>NUCLEOTIDE SEQUENCE [LARGE SCALE GENOMIC DNA]</scope>
    <source>
        <strain evidence="13">JCM 13501</strain>
    </source>
</reference>
<evidence type="ECO:0000313" key="13">
    <source>
        <dbReference type="Proteomes" id="UP000616499"/>
    </source>
</evidence>
<comment type="pathway">
    <text evidence="2">Plant hormone metabolism; auxin biosynthesis.</text>
</comment>
<comment type="caution">
    <text evidence="12">The sequence shown here is derived from an EMBL/GenBank/DDBJ whole genome shotgun (WGS) entry which is preliminary data.</text>
</comment>
<keyword evidence="10" id="KW-0732">Signal</keyword>
<dbReference type="PRINTS" id="PR00757">
    <property type="entry name" value="AMINEOXDASEF"/>
</dbReference>
<dbReference type="EMBL" id="BMNW01000005">
    <property type="protein sequence ID" value="GGM12766.1"/>
    <property type="molecule type" value="Genomic_DNA"/>
</dbReference>